<accession>A0ABP0GJX5</accession>
<gene>
    <name evidence="5" type="ORF">CVLEPA_LOCUS23708</name>
</gene>
<name>A0ABP0GJX5_CLALP</name>
<evidence type="ECO:0000313" key="5">
    <source>
        <dbReference type="EMBL" id="CAK8691114.1"/>
    </source>
</evidence>
<dbReference type="EMBL" id="CAWYQH010000119">
    <property type="protein sequence ID" value="CAK8691114.1"/>
    <property type="molecule type" value="Genomic_DNA"/>
</dbReference>
<dbReference type="InterPro" id="IPR029063">
    <property type="entry name" value="SAM-dependent_MTases_sf"/>
</dbReference>
<evidence type="ECO:0000313" key="6">
    <source>
        <dbReference type="Proteomes" id="UP001642483"/>
    </source>
</evidence>
<reference evidence="5 6" key="1">
    <citation type="submission" date="2024-02" db="EMBL/GenBank/DDBJ databases">
        <authorList>
            <person name="Daric V."/>
            <person name="Darras S."/>
        </authorList>
    </citation>
    <scope>NUCLEOTIDE SEQUENCE [LARGE SCALE GENOMIC DNA]</scope>
</reference>
<evidence type="ECO:0008006" key="7">
    <source>
        <dbReference type="Google" id="ProtNLM"/>
    </source>
</evidence>
<dbReference type="NCBIfam" id="TIGR00006">
    <property type="entry name" value="16S rRNA (cytosine(1402)-N(4))-methyltransferase RsmH"/>
    <property type="match status" value="1"/>
</dbReference>
<comment type="similarity">
    <text evidence="1">Belongs to the methyltransferase superfamily. RsmH family.</text>
</comment>
<sequence length="346" mass="39058">MSIALINSIATLHKIFCANRRQLSKTATTLRKKRIKQSFHTPVLLDETIEGLNLQKHSNPIVLDMTFGAGGHSKEILIRHKNCHVIALDRDIKAHNIAKDLAQEFRKRVTPLLGKFSEVDHLLKSHGYSESSLDGVIIDAGCSSMQFDEAERGFSLSKDGPLDMRMDGTRNSSQVTAADVVNYLSLKDLTEIIGKYGQERYPEKIAQSIVENRPFSRTKQLAEAIGNAFSISNHMIRMDAIGRRCHSATKTFMALRIFVNDELNELHTGIEMAEKFLKNDGRLATITFHSLEHKIVRKLLNKRGGDGHSPWHPDKEDYAKPFLSELETNPRSRSAFLRVATRTRKT</sequence>
<dbReference type="Pfam" id="PF01795">
    <property type="entry name" value="Methyltransf_5"/>
    <property type="match status" value="1"/>
</dbReference>
<proteinExistence type="inferred from homology"/>
<keyword evidence="6" id="KW-1185">Reference proteome</keyword>
<comment type="caution">
    <text evidence="5">The sequence shown here is derived from an EMBL/GenBank/DDBJ whole genome shotgun (WGS) entry which is preliminary data.</text>
</comment>
<dbReference type="Proteomes" id="UP001642483">
    <property type="component" value="Unassembled WGS sequence"/>
</dbReference>
<dbReference type="InterPro" id="IPR023397">
    <property type="entry name" value="SAM-dep_MeTrfase_MraW_recog"/>
</dbReference>
<keyword evidence="3" id="KW-0808">Transferase</keyword>
<dbReference type="PIRSF" id="PIRSF004486">
    <property type="entry name" value="MraW"/>
    <property type="match status" value="1"/>
</dbReference>
<dbReference type="Gene3D" id="1.10.150.170">
    <property type="entry name" value="Putative methyltransferase TM0872, insert domain"/>
    <property type="match status" value="1"/>
</dbReference>
<evidence type="ECO:0000256" key="1">
    <source>
        <dbReference type="ARBA" id="ARBA00010396"/>
    </source>
</evidence>
<keyword evidence="2" id="KW-0489">Methyltransferase</keyword>
<keyword evidence="4" id="KW-0949">S-adenosyl-L-methionine</keyword>
<dbReference type="SUPFAM" id="SSF81799">
    <property type="entry name" value="Putative methyltransferase TM0872, insert domain"/>
    <property type="match status" value="1"/>
</dbReference>
<organism evidence="5 6">
    <name type="scientific">Clavelina lepadiformis</name>
    <name type="common">Light-bulb sea squirt</name>
    <name type="synonym">Ascidia lepadiformis</name>
    <dbReference type="NCBI Taxonomy" id="159417"/>
    <lineage>
        <taxon>Eukaryota</taxon>
        <taxon>Metazoa</taxon>
        <taxon>Chordata</taxon>
        <taxon>Tunicata</taxon>
        <taxon>Ascidiacea</taxon>
        <taxon>Aplousobranchia</taxon>
        <taxon>Clavelinidae</taxon>
        <taxon>Clavelina</taxon>
    </lineage>
</organism>
<dbReference type="InterPro" id="IPR002903">
    <property type="entry name" value="RsmH"/>
</dbReference>
<dbReference type="SUPFAM" id="SSF53335">
    <property type="entry name" value="S-adenosyl-L-methionine-dependent methyltransferases"/>
    <property type="match status" value="1"/>
</dbReference>
<dbReference type="HAMAP" id="MF_01007">
    <property type="entry name" value="16SrRNA_methyltr_H"/>
    <property type="match status" value="1"/>
</dbReference>
<evidence type="ECO:0000256" key="2">
    <source>
        <dbReference type="ARBA" id="ARBA00022603"/>
    </source>
</evidence>
<evidence type="ECO:0000256" key="4">
    <source>
        <dbReference type="ARBA" id="ARBA00022691"/>
    </source>
</evidence>
<protein>
    <recommendedName>
        <fullName evidence="7">Methyltransferase-like protein 15</fullName>
    </recommendedName>
</protein>
<dbReference type="Gene3D" id="3.40.50.150">
    <property type="entry name" value="Vaccinia Virus protein VP39"/>
    <property type="match status" value="1"/>
</dbReference>
<dbReference type="PANTHER" id="PTHR11265">
    <property type="entry name" value="S-ADENOSYL-METHYLTRANSFERASE MRAW"/>
    <property type="match status" value="1"/>
</dbReference>
<dbReference type="PANTHER" id="PTHR11265:SF0">
    <property type="entry name" value="12S RRNA N4-METHYLCYTIDINE METHYLTRANSFERASE"/>
    <property type="match status" value="1"/>
</dbReference>
<evidence type="ECO:0000256" key="3">
    <source>
        <dbReference type="ARBA" id="ARBA00022679"/>
    </source>
</evidence>